<gene>
    <name evidence="1" type="ORF">NCTC11388_03529</name>
</gene>
<organism evidence="1 2">
    <name type="scientific">Sphingobacterium spiritivorum</name>
    <name type="common">Flavobacterium spiritivorum</name>
    <dbReference type="NCBI Taxonomy" id="258"/>
    <lineage>
        <taxon>Bacteria</taxon>
        <taxon>Pseudomonadati</taxon>
        <taxon>Bacteroidota</taxon>
        <taxon>Sphingobacteriia</taxon>
        <taxon>Sphingobacteriales</taxon>
        <taxon>Sphingobacteriaceae</taxon>
        <taxon>Sphingobacterium</taxon>
    </lineage>
</organism>
<reference evidence="1 2" key="1">
    <citation type="submission" date="2018-06" db="EMBL/GenBank/DDBJ databases">
        <authorList>
            <consortium name="Pathogen Informatics"/>
            <person name="Doyle S."/>
        </authorList>
    </citation>
    <scope>NUCLEOTIDE SEQUENCE [LARGE SCALE GENOMIC DNA]</scope>
    <source>
        <strain evidence="1 2">NCTC11388</strain>
    </source>
</reference>
<proteinExistence type="predicted"/>
<evidence type="ECO:0000313" key="1">
    <source>
        <dbReference type="EMBL" id="SUJ24405.1"/>
    </source>
</evidence>
<name>A0A380CPR4_SPHSI</name>
<sequence>MGNSMWLRISFYPLVLVEKTFLPIEKSSLNDNWEVKVRKHLFGMRTSDKWLIVPQKNFQDDNISFFRAPFSYSYRLGAPNVLNTLLARTYNYEVSKNDSLVVSRFSVSPRYSRFLYNLFQETEWKGLLSAVPANVEGNISGNALGFFYVMDGVKKTIPIKDIRNSR</sequence>
<evidence type="ECO:0000313" key="2">
    <source>
        <dbReference type="Proteomes" id="UP000254893"/>
    </source>
</evidence>
<protein>
    <submittedName>
        <fullName evidence="1">Uncharacterized protein</fullName>
    </submittedName>
</protein>
<dbReference type="AlphaFoldDB" id="A0A380CPR4"/>
<accession>A0A380CPR4</accession>
<dbReference type="Proteomes" id="UP000254893">
    <property type="component" value="Unassembled WGS sequence"/>
</dbReference>
<dbReference type="EMBL" id="UGYW01000002">
    <property type="protein sequence ID" value="SUJ24405.1"/>
    <property type="molecule type" value="Genomic_DNA"/>
</dbReference>